<dbReference type="PROSITE" id="PS51184">
    <property type="entry name" value="JMJC"/>
    <property type="match status" value="1"/>
</dbReference>
<accession>E4WYZ3</accession>
<dbReference type="InterPro" id="IPR014710">
    <property type="entry name" value="RmlC-like_jellyroll"/>
</dbReference>
<dbReference type="Pfam" id="PF13621">
    <property type="entry name" value="Cupin_8"/>
    <property type="match status" value="1"/>
</dbReference>
<name>E4WYZ3_OIKDI</name>
<evidence type="ECO:0000313" key="2">
    <source>
        <dbReference type="EMBL" id="CBY22909.1"/>
    </source>
</evidence>
<dbReference type="PANTHER" id="PTHR12461">
    <property type="entry name" value="HYPOXIA-INDUCIBLE FACTOR 1 ALPHA INHIBITOR-RELATED"/>
    <property type="match status" value="1"/>
</dbReference>
<proteinExistence type="predicted"/>
<dbReference type="Gene3D" id="2.60.120.10">
    <property type="entry name" value="Jelly Rolls"/>
    <property type="match status" value="1"/>
</dbReference>
<dbReference type="OrthoDB" id="415358at2759"/>
<dbReference type="InterPro" id="IPR041667">
    <property type="entry name" value="Cupin_8"/>
</dbReference>
<dbReference type="EMBL" id="FN653019">
    <property type="protein sequence ID" value="CBY22909.1"/>
    <property type="molecule type" value="Genomic_DNA"/>
</dbReference>
<feature type="domain" description="JmjC" evidence="1">
    <location>
        <begin position="135"/>
        <end position="301"/>
    </location>
</feature>
<evidence type="ECO:0000259" key="1">
    <source>
        <dbReference type="PROSITE" id="PS51184"/>
    </source>
</evidence>
<reference evidence="2" key="1">
    <citation type="journal article" date="2010" name="Science">
        <title>Plasticity of animal genome architecture unmasked by rapid evolution of a pelagic tunicate.</title>
        <authorList>
            <person name="Denoeud F."/>
            <person name="Henriet S."/>
            <person name="Mungpakdee S."/>
            <person name="Aury J.M."/>
            <person name="Da Silva C."/>
            <person name="Brinkmann H."/>
            <person name="Mikhaleva J."/>
            <person name="Olsen L.C."/>
            <person name="Jubin C."/>
            <person name="Canestro C."/>
            <person name="Bouquet J.M."/>
            <person name="Danks G."/>
            <person name="Poulain J."/>
            <person name="Campsteijn C."/>
            <person name="Adamski M."/>
            <person name="Cross I."/>
            <person name="Yadetie F."/>
            <person name="Muffato M."/>
            <person name="Louis A."/>
            <person name="Butcher S."/>
            <person name="Tsagkogeorga G."/>
            <person name="Konrad A."/>
            <person name="Singh S."/>
            <person name="Jensen M.F."/>
            <person name="Cong E.H."/>
            <person name="Eikeseth-Otteraa H."/>
            <person name="Noel B."/>
            <person name="Anthouard V."/>
            <person name="Porcel B.M."/>
            <person name="Kachouri-Lafond R."/>
            <person name="Nishino A."/>
            <person name="Ugolini M."/>
            <person name="Chourrout P."/>
            <person name="Nishida H."/>
            <person name="Aasland R."/>
            <person name="Huzurbazar S."/>
            <person name="Westhof E."/>
            <person name="Delsuc F."/>
            <person name="Lehrach H."/>
            <person name="Reinhardt R."/>
            <person name="Weissenbach J."/>
            <person name="Roy S.W."/>
            <person name="Artiguenave F."/>
            <person name="Postlethwait J.H."/>
            <person name="Manak J.R."/>
            <person name="Thompson E.M."/>
            <person name="Jaillon O."/>
            <person name="Du Pasquier L."/>
            <person name="Boudinot P."/>
            <person name="Liberles D.A."/>
            <person name="Volff J.N."/>
            <person name="Philippe H."/>
            <person name="Lenhard B."/>
            <person name="Roest Crollius H."/>
            <person name="Wincker P."/>
            <person name="Chourrout D."/>
        </authorList>
    </citation>
    <scope>NUCLEOTIDE SEQUENCE [LARGE SCALE GENOMIC DNA]</scope>
</reference>
<dbReference type="PANTHER" id="PTHR12461:SF99">
    <property type="entry name" value="BIFUNCTIONAL PEPTIDASE AND (3S)-LYSYL HYDROXYLASE JMJD7"/>
    <property type="match status" value="1"/>
</dbReference>
<dbReference type="SMART" id="SM00558">
    <property type="entry name" value="JmjC"/>
    <property type="match status" value="1"/>
</dbReference>
<keyword evidence="3" id="KW-1185">Reference proteome</keyword>
<dbReference type="SUPFAM" id="SSF51197">
    <property type="entry name" value="Clavaminate synthase-like"/>
    <property type="match status" value="1"/>
</dbReference>
<gene>
    <name evidence="2" type="ORF">GSOID_T00013687001</name>
</gene>
<dbReference type="InterPro" id="IPR003347">
    <property type="entry name" value="JmjC_dom"/>
</dbReference>
<evidence type="ECO:0000313" key="3">
    <source>
        <dbReference type="Proteomes" id="UP000001307"/>
    </source>
</evidence>
<dbReference type="Proteomes" id="UP000001307">
    <property type="component" value="Unassembled WGS sequence"/>
</dbReference>
<dbReference type="InParanoid" id="E4WYZ3"/>
<organism evidence="2">
    <name type="scientific">Oikopleura dioica</name>
    <name type="common">Tunicate</name>
    <dbReference type="NCBI Taxonomy" id="34765"/>
    <lineage>
        <taxon>Eukaryota</taxon>
        <taxon>Metazoa</taxon>
        <taxon>Chordata</taxon>
        <taxon>Tunicata</taxon>
        <taxon>Appendicularia</taxon>
        <taxon>Copelata</taxon>
        <taxon>Oikopleuridae</taxon>
        <taxon>Oikopleura</taxon>
    </lineage>
</organism>
<dbReference type="AlphaFoldDB" id="E4WYZ3"/>
<protein>
    <recommendedName>
        <fullName evidence="1">JmjC domain-containing protein</fullName>
    </recommendedName>
</protein>
<sequence>MNDLTLSRVSELFDELEEESRIFISRVERIQTPICPLDFHREYVAPNRPVIIESLSEDWNASSKWNLDYFRSVLGNDICQISVVPDGLADAVVEGKFQLPEERKIKFSFFADVIEGKTKPEDEGVYYLQRQNSCLTEDYPKLAKDVPNHVEFATKVFEFPSSPDAINIWVGGKSSVSSLHRDPYENIYTVIRGKKIFKLFPPTYRGKIVYKEFPVVRCYYNQSISKWERKTEKGIDSVRWIENGVDGVDASPIIVEVKPGETLYLPAGWFHQVYQEDITIAVNYWYDRAYDQRYVKERFIDQLAELLHET</sequence>
<dbReference type="FunCoup" id="E4WYZ3">
    <property type="interactions" value="12"/>
</dbReference>